<dbReference type="InterPro" id="IPR000587">
    <property type="entry name" value="Creatinase_N"/>
</dbReference>
<evidence type="ECO:0000313" key="4">
    <source>
        <dbReference type="Proteomes" id="UP000284178"/>
    </source>
</evidence>
<reference evidence="3 4" key="1">
    <citation type="submission" date="2018-08" db="EMBL/GenBank/DDBJ databases">
        <title>A genome reference for cultivated species of the human gut microbiota.</title>
        <authorList>
            <person name="Zou Y."/>
            <person name="Xue W."/>
            <person name="Luo G."/>
        </authorList>
    </citation>
    <scope>NUCLEOTIDE SEQUENCE [LARGE SCALE GENOMIC DNA]</scope>
    <source>
        <strain evidence="3 4">AF24-29</strain>
    </source>
</reference>
<dbReference type="Gene3D" id="3.40.350.10">
    <property type="entry name" value="Creatinase/prolidase N-terminal domain"/>
    <property type="match status" value="1"/>
</dbReference>
<dbReference type="InterPro" id="IPR050659">
    <property type="entry name" value="Peptidase_M24B"/>
</dbReference>
<dbReference type="PANTHER" id="PTHR46112:SF2">
    <property type="entry name" value="XAA-PRO AMINOPEPTIDASE P-RELATED"/>
    <property type="match status" value="1"/>
</dbReference>
<evidence type="ECO:0000259" key="1">
    <source>
        <dbReference type="Pfam" id="PF00557"/>
    </source>
</evidence>
<dbReference type="GeneID" id="83016999"/>
<dbReference type="AlphaFoldDB" id="A0A412FI32"/>
<keyword evidence="4" id="KW-1185">Reference proteome</keyword>
<accession>A0A412FI32</accession>
<evidence type="ECO:0000259" key="2">
    <source>
        <dbReference type="Pfam" id="PF01321"/>
    </source>
</evidence>
<feature type="domain" description="Peptidase M24" evidence="1">
    <location>
        <begin position="207"/>
        <end position="399"/>
    </location>
</feature>
<dbReference type="Pfam" id="PF01321">
    <property type="entry name" value="Creatinase_N"/>
    <property type="match status" value="1"/>
</dbReference>
<dbReference type="SUPFAM" id="SSF55920">
    <property type="entry name" value="Creatinase/aminopeptidase"/>
    <property type="match status" value="1"/>
</dbReference>
<dbReference type="InterPro" id="IPR029149">
    <property type="entry name" value="Creatin/AminoP/Spt16_N"/>
</dbReference>
<dbReference type="PANTHER" id="PTHR46112">
    <property type="entry name" value="AMINOPEPTIDASE"/>
    <property type="match status" value="1"/>
</dbReference>
<dbReference type="Proteomes" id="UP000284178">
    <property type="component" value="Unassembled WGS sequence"/>
</dbReference>
<name>A0A412FI32_9FIRM</name>
<dbReference type="Gene3D" id="3.90.230.10">
    <property type="entry name" value="Creatinase/methionine aminopeptidase superfamily"/>
    <property type="match status" value="1"/>
</dbReference>
<dbReference type="EMBL" id="QRUP01000030">
    <property type="protein sequence ID" value="RGR67825.1"/>
    <property type="molecule type" value="Genomic_DNA"/>
</dbReference>
<dbReference type="SUPFAM" id="SSF53092">
    <property type="entry name" value="Creatinase/prolidase N-terminal domain"/>
    <property type="match status" value="1"/>
</dbReference>
<evidence type="ECO:0000313" key="3">
    <source>
        <dbReference type="EMBL" id="RGR67825.1"/>
    </source>
</evidence>
<dbReference type="InterPro" id="IPR000994">
    <property type="entry name" value="Pept_M24"/>
</dbReference>
<proteinExistence type="predicted"/>
<dbReference type="CDD" id="cd01066">
    <property type="entry name" value="APP_MetAP"/>
    <property type="match status" value="1"/>
</dbReference>
<dbReference type="RefSeq" id="WP_117896162.1">
    <property type="nucleotide sequence ID" value="NZ_CABJCV010000030.1"/>
</dbReference>
<dbReference type="Pfam" id="PF00557">
    <property type="entry name" value="Peptidase_M24"/>
    <property type="match status" value="1"/>
</dbReference>
<organism evidence="3 4">
    <name type="scientific">Holdemania filiformis</name>
    <dbReference type="NCBI Taxonomy" id="61171"/>
    <lineage>
        <taxon>Bacteria</taxon>
        <taxon>Bacillati</taxon>
        <taxon>Bacillota</taxon>
        <taxon>Erysipelotrichia</taxon>
        <taxon>Erysipelotrichales</taxon>
        <taxon>Erysipelotrichaceae</taxon>
        <taxon>Holdemania</taxon>
    </lineage>
</organism>
<gene>
    <name evidence="3" type="ORF">DWY25_16515</name>
</gene>
<comment type="caution">
    <text evidence="3">The sequence shown here is derived from an EMBL/GenBank/DDBJ whole genome shotgun (WGS) entry which is preliminary data.</text>
</comment>
<sequence length="469" mass="51418">MKSMNVEYRTVKAPEPDAPASPVALTQATMEARKAKVLEKMKERGIEQLILYGDVEHGANFEYLVGYFTRFEEGLLVLDKDGSMTLVLGNENLNKASKARFAAAAVHVSLFSLPNQPNRSDKTLPELLAEAGIRPDRRTGIVGWKMFTSPVEKNNQLFDIPAFILAAIEQIVGNPALLSNETDLFIGENGVRTTNNANEIAHYEFGAALASDCLLAAMNKLDAGTTEMELGDALVRNGQHTSVVTIAASGPRFIQGNMFPTDNRVKVGDPISLTVGYRGGLSSRAGYAVHDGDELSESCRDYLTRVVKPYFAAYVHWLETIRIGMKGGELFQAVESILPRAQYGWSLCPGHLTAEEEWMSSPVYEGSQETLASGMIFQIDIIPSVPGYGGVSAESTVVLADAQLKQALREEYPEVWQRMQRRRAYLIQELGITLSEDVLPMCGTVAYLRPYLLNKTMALAVGPEAEPCV</sequence>
<dbReference type="InterPro" id="IPR036005">
    <property type="entry name" value="Creatinase/aminopeptidase-like"/>
</dbReference>
<protein>
    <submittedName>
        <fullName evidence="3">M24 family metallopeptidase</fullName>
    </submittedName>
</protein>
<feature type="domain" description="Creatinase N-terminal" evidence="2">
    <location>
        <begin position="33"/>
        <end position="138"/>
    </location>
</feature>